<dbReference type="EMBL" id="LABX01000113">
    <property type="protein sequence ID" value="KMO33871.1"/>
    <property type="molecule type" value="Genomic_DNA"/>
</dbReference>
<dbReference type="AlphaFoldDB" id="A0A0J6V4P6"/>
<sequence length="196" mass="21842">MAANLSLVEAQPSLSDRIAAALTEATTSGAVSNLMRDVDAELSATAARMSRVEVRALDPLTPADEVEQAQADLISTTFAQKRLKAARERLDARFKAVKRSEDEAEARRVHDAVKAELDACADLLRSRYVALCTELVEIVERCERADAERRNRKIYDLHRPEFLAFGLSHNYDQSMLASMLRLPDLTATGRVFWPKP</sequence>
<gene>
    <name evidence="1" type="ORF">VP06_15565</name>
</gene>
<dbReference type="PATRIC" id="fig|270351.6.peg.562"/>
<dbReference type="RefSeq" id="WP_048464680.1">
    <property type="nucleotide sequence ID" value="NZ_LABX01000113.1"/>
</dbReference>
<comment type="caution">
    <text evidence="1">The sequence shown here is derived from an EMBL/GenBank/DDBJ whole genome shotgun (WGS) entry which is preliminary data.</text>
</comment>
<dbReference type="OrthoDB" id="9978770at2"/>
<proteinExistence type="predicted"/>
<accession>A0A0J6V4P6</accession>
<reference evidence="1 2" key="1">
    <citation type="submission" date="2015-03" db="EMBL/GenBank/DDBJ databases">
        <title>Genome sequencing of Methylobacterium aquaticum DSM16371 type strain.</title>
        <authorList>
            <person name="Chaudhry V."/>
            <person name="Patil P.B."/>
        </authorList>
    </citation>
    <scope>NUCLEOTIDE SEQUENCE [LARGE SCALE GENOMIC DNA]</scope>
    <source>
        <strain evidence="1 2">DSM 16371</strain>
    </source>
</reference>
<dbReference type="Proteomes" id="UP000035929">
    <property type="component" value="Unassembled WGS sequence"/>
</dbReference>
<evidence type="ECO:0000313" key="1">
    <source>
        <dbReference type="EMBL" id="KMO33871.1"/>
    </source>
</evidence>
<name>A0A0J6V4P6_9HYPH</name>
<organism evidence="1 2">
    <name type="scientific">Methylobacterium aquaticum</name>
    <dbReference type="NCBI Taxonomy" id="270351"/>
    <lineage>
        <taxon>Bacteria</taxon>
        <taxon>Pseudomonadati</taxon>
        <taxon>Pseudomonadota</taxon>
        <taxon>Alphaproteobacteria</taxon>
        <taxon>Hyphomicrobiales</taxon>
        <taxon>Methylobacteriaceae</taxon>
        <taxon>Methylobacterium</taxon>
    </lineage>
</organism>
<protein>
    <submittedName>
        <fullName evidence="1">Uncharacterized protein</fullName>
    </submittedName>
</protein>
<evidence type="ECO:0000313" key="2">
    <source>
        <dbReference type="Proteomes" id="UP000035929"/>
    </source>
</evidence>